<protein>
    <submittedName>
        <fullName evidence="1">Uncharacterized protein</fullName>
    </submittedName>
</protein>
<evidence type="ECO:0000313" key="2">
    <source>
        <dbReference type="Proteomes" id="UP000325273"/>
    </source>
</evidence>
<keyword evidence="2" id="KW-1185">Reference proteome</keyword>
<gene>
    <name evidence="1" type="ORF">FVF58_47535</name>
</gene>
<evidence type="ECO:0000313" key="1">
    <source>
        <dbReference type="EMBL" id="KAA0997820.1"/>
    </source>
</evidence>
<accession>A0A5B0G703</accession>
<dbReference type="Proteomes" id="UP000325273">
    <property type="component" value="Unassembled WGS sequence"/>
</dbReference>
<sequence length="64" mass="6737">MTVAELIEELGKFPPHHVDCVTHPDGECGGEDGLSILPAVSESYIVEVRAAGACEVAIDVTPNF</sequence>
<name>A0A5B0G703_9BURK</name>
<dbReference type="RefSeq" id="WP_149676449.1">
    <property type="nucleotide sequence ID" value="NZ_VTUZ01000072.1"/>
</dbReference>
<proteinExistence type="predicted"/>
<reference evidence="1 2" key="1">
    <citation type="submission" date="2019-08" db="EMBL/GenBank/DDBJ databases">
        <title>Paraburkholderia sp. DCY113.</title>
        <authorList>
            <person name="Kang J."/>
        </authorList>
    </citation>
    <scope>NUCLEOTIDE SEQUENCE [LARGE SCALE GENOMIC DNA]</scope>
    <source>
        <strain evidence="1 2">DCY113</strain>
    </source>
</reference>
<organism evidence="1 2">
    <name type="scientific">Paraburkholderia panacisoli</name>
    <dbReference type="NCBI Taxonomy" id="2603818"/>
    <lineage>
        <taxon>Bacteria</taxon>
        <taxon>Pseudomonadati</taxon>
        <taxon>Pseudomonadota</taxon>
        <taxon>Betaproteobacteria</taxon>
        <taxon>Burkholderiales</taxon>
        <taxon>Burkholderiaceae</taxon>
        <taxon>Paraburkholderia</taxon>
    </lineage>
</organism>
<dbReference type="EMBL" id="VTUZ01000072">
    <property type="protein sequence ID" value="KAA0997820.1"/>
    <property type="molecule type" value="Genomic_DNA"/>
</dbReference>
<dbReference type="AlphaFoldDB" id="A0A5B0G703"/>
<comment type="caution">
    <text evidence="1">The sequence shown here is derived from an EMBL/GenBank/DDBJ whole genome shotgun (WGS) entry which is preliminary data.</text>
</comment>